<dbReference type="InterPro" id="IPR016032">
    <property type="entry name" value="Sig_transdc_resp-reg_C-effctor"/>
</dbReference>
<feature type="domain" description="OmpR/PhoB-type" evidence="3">
    <location>
        <begin position="2"/>
        <end position="104"/>
    </location>
</feature>
<dbReference type="SUPFAM" id="SSF46894">
    <property type="entry name" value="C-terminal effector domain of the bipartite response regulators"/>
    <property type="match status" value="1"/>
</dbReference>
<evidence type="ECO:0000256" key="2">
    <source>
        <dbReference type="PROSITE-ProRule" id="PRU01091"/>
    </source>
</evidence>
<dbReference type="InterPro" id="IPR036388">
    <property type="entry name" value="WH-like_DNA-bd_sf"/>
</dbReference>
<evidence type="ECO:0000313" key="5">
    <source>
        <dbReference type="Proteomes" id="UP000811282"/>
    </source>
</evidence>
<dbReference type="Gene3D" id="1.10.10.10">
    <property type="entry name" value="Winged helix-like DNA-binding domain superfamily/Winged helix DNA-binding domain"/>
    <property type="match status" value="1"/>
</dbReference>
<dbReference type="SMART" id="SM00862">
    <property type="entry name" value="Trans_reg_C"/>
    <property type="match status" value="1"/>
</dbReference>
<dbReference type="RefSeq" id="WP_215668342.1">
    <property type="nucleotide sequence ID" value="NZ_JAFJYC010000001.1"/>
</dbReference>
<keyword evidence="1 2" id="KW-0238">DNA-binding</keyword>
<name>A0ABS5Y874_9GAMM</name>
<dbReference type="PROSITE" id="PS51755">
    <property type="entry name" value="OMPR_PHOB"/>
    <property type="match status" value="1"/>
</dbReference>
<proteinExistence type="predicted"/>
<dbReference type="Pfam" id="PF00486">
    <property type="entry name" value="Trans_reg_C"/>
    <property type="match status" value="1"/>
</dbReference>
<reference evidence="4 5" key="1">
    <citation type="journal article" date="2021" name="Genome Biol. Evol.">
        <title>The evolution of interdependence in a four-way mealybug symbiosis.</title>
        <authorList>
            <person name="Garber A.I."/>
            <person name="Kupper M."/>
            <person name="Laetsch D.R."/>
            <person name="Weldon S.R."/>
            <person name="Ladinsky M.S."/>
            <person name="Bjorkman P.J."/>
            <person name="McCutcheon J.P."/>
        </authorList>
    </citation>
    <scope>NUCLEOTIDE SEQUENCE [LARGE SCALE GENOMIC DNA]</scope>
    <source>
        <strain evidence="4">SOD</strain>
    </source>
</reference>
<dbReference type="InterPro" id="IPR001867">
    <property type="entry name" value="OmpR/PhoB-type_DNA-bd"/>
</dbReference>
<accession>A0ABS5Y874</accession>
<dbReference type="Proteomes" id="UP000811282">
    <property type="component" value="Unassembled WGS sequence"/>
</dbReference>
<evidence type="ECO:0000256" key="1">
    <source>
        <dbReference type="ARBA" id="ARBA00023125"/>
    </source>
</evidence>
<evidence type="ECO:0000313" key="4">
    <source>
        <dbReference type="EMBL" id="MBT9431183.1"/>
    </source>
</evidence>
<organism evidence="4 5">
    <name type="scientific">Candidatus Sodalis endolongispinus</name>
    <dbReference type="NCBI Taxonomy" id="2812662"/>
    <lineage>
        <taxon>Bacteria</taxon>
        <taxon>Pseudomonadati</taxon>
        <taxon>Pseudomonadota</taxon>
        <taxon>Gammaproteobacteria</taxon>
        <taxon>Enterobacterales</taxon>
        <taxon>Bruguierivoracaceae</taxon>
        <taxon>Sodalis</taxon>
    </lineage>
</organism>
<sequence>MLKKYIINDIIEFNADEYVLVYIHTGDVIPLTLSASHLLEYFVNYGGIILTRESLLENVWSKYGLTASGNNLNQYVSVLRRTLAGLGINNFINTLPKVGFKLNPAMTITPPPDAIMGQHTPLNDLERLADAGEPAPPPVVGHQPGPNRNHQRHLALGGGLALMMILGGLSYSFWSTSGAEAANTLTLPASGKCEITFLRDLPAAARARKLQEVNAIIKENHRVCDKDKRVYFVSEKDNDPASFGRTLLSLCHIGAKQENISCENFYYYNRKML</sequence>
<dbReference type="CDD" id="cd00383">
    <property type="entry name" value="trans_reg_C"/>
    <property type="match status" value="1"/>
</dbReference>
<dbReference type="EMBL" id="JAFJYC010000001">
    <property type="protein sequence ID" value="MBT9431183.1"/>
    <property type="molecule type" value="Genomic_DNA"/>
</dbReference>
<evidence type="ECO:0000259" key="3">
    <source>
        <dbReference type="PROSITE" id="PS51755"/>
    </source>
</evidence>
<protein>
    <submittedName>
        <fullName evidence="4">Winged helix-turn-helix domain-containing protein</fullName>
    </submittedName>
</protein>
<feature type="DNA-binding region" description="OmpR/PhoB-type" evidence="2">
    <location>
        <begin position="2"/>
        <end position="104"/>
    </location>
</feature>
<comment type="caution">
    <text evidence="4">The sequence shown here is derived from an EMBL/GenBank/DDBJ whole genome shotgun (WGS) entry which is preliminary data.</text>
</comment>
<gene>
    <name evidence="4" type="ORF">JZM24_01630</name>
</gene>
<keyword evidence="5" id="KW-1185">Reference proteome</keyword>